<accession>A0A3N4ZCI2</accession>
<organism evidence="3 4">
    <name type="scientific">Georgenia muralis</name>
    <dbReference type="NCBI Taxonomy" id="154117"/>
    <lineage>
        <taxon>Bacteria</taxon>
        <taxon>Bacillati</taxon>
        <taxon>Actinomycetota</taxon>
        <taxon>Actinomycetes</taxon>
        <taxon>Micrococcales</taxon>
        <taxon>Bogoriellaceae</taxon>
        <taxon>Georgenia</taxon>
    </lineage>
</organism>
<evidence type="ECO:0000313" key="4">
    <source>
        <dbReference type="Proteomes" id="UP000280726"/>
    </source>
</evidence>
<reference evidence="3 4" key="1">
    <citation type="submission" date="2018-11" db="EMBL/GenBank/DDBJ databases">
        <title>Sequencing the genomes of 1000 actinobacteria strains.</title>
        <authorList>
            <person name="Klenk H.-P."/>
        </authorList>
    </citation>
    <scope>NUCLEOTIDE SEQUENCE [LARGE SCALE GENOMIC DNA]</scope>
    <source>
        <strain evidence="3 4">DSM 14418</strain>
    </source>
</reference>
<dbReference type="SUPFAM" id="SSF103088">
    <property type="entry name" value="OmpA-like"/>
    <property type="match status" value="1"/>
</dbReference>
<dbReference type="PANTHER" id="PTHR30329:SF20">
    <property type="entry name" value="EXPORTED PROTEIN"/>
    <property type="match status" value="1"/>
</dbReference>
<dbReference type="InterPro" id="IPR006665">
    <property type="entry name" value="OmpA-like"/>
</dbReference>
<dbReference type="InterPro" id="IPR050330">
    <property type="entry name" value="Bact_OuterMem_StrucFunc"/>
</dbReference>
<comment type="caution">
    <text evidence="3">The sequence shown here is derived from an EMBL/GenBank/DDBJ whole genome shotgun (WGS) entry which is preliminary data.</text>
</comment>
<keyword evidence="1" id="KW-0472">Membrane</keyword>
<dbReference type="PANTHER" id="PTHR30329">
    <property type="entry name" value="STATOR ELEMENT OF FLAGELLAR MOTOR COMPLEX"/>
    <property type="match status" value="1"/>
</dbReference>
<protein>
    <submittedName>
        <fullName evidence="3">OmpA family protein</fullName>
    </submittedName>
</protein>
<evidence type="ECO:0000256" key="1">
    <source>
        <dbReference type="PROSITE-ProRule" id="PRU00473"/>
    </source>
</evidence>
<dbReference type="OrthoDB" id="9815217at2"/>
<dbReference type="PROSITE" id="PS51123">
    <property type="entry name" value="OMPA_2"/>
    <property type="match status" value="1"/>
</dbReference>
<dbReference type="Gene3D" id="3.30.1330.60">
    <property type="entry name" value="OmpA-like domain"/>
    <property type="match status" value="1"/>
</dbReference>
<dbReference type="EMBL" id="RKRA01000001">
    <property type="protein sequence ID" value="RPF29020.1"/>
    <property type="molecule type" value="Genomic_DNA"/>
</dbReference>
<dbReference type="CDD" id="cd07185">
    <property type="entry name" value="OmpA_C-like"/>
    <property type="match status" value="1"/>
</dbReference>
<keyword evidence="4" id="KW-1185">Reference proteome</keyword>
<feature type="domain" description="OmpA-like" evidence="2">
    <location>
        <begin position="77"/>
        <end position="219"/>
    </location>
</feature>
<dbReference type="InterPro" id="IPR036737">
    <property type="entry name" value="OmpA-like_sf"/>
</dbReference>
<name>A0A3N4ZCI2_9MICO</name>
<dbReference type="AlphaFoldDB" id="A0A3N4ZCI2"/>
<sequence>MSALLLIFILAVAVLVLQLTEREQALASEQETAEEQRARFSNQIVTLSRAEEIRAEMLLEVQENLRAQGIEVTVSENNTVLSIPAQVLGFDPASFEIKPEYRDVSQRIGTAIADVIAEDDRYRYLDTVFVEGHTDNLAFGGLEGTGNWGLSTFRAISLWRLWDEQLPADKQLDSFLSDAGKPLFSVSGYGETRPLVAEQGTDAQMAQNRRIDIRFTIVRPSADELTEILELLPEDS</sequence>
<gene>
    <name evidence="3" type="ORF">EDD32_3572</name>
</gene>
<dbReference type="Proteomes" id="UP000280726">
    <property type="component" value="Unassembled WGS sequence"/>
</dbReference>
<dbReference type="RefSeq" id="WP_123919667.1">
    <property type="nucleotide sequence ID" value="NZ_RKRA01000001.1"/>
</dbReference>
<proteinExistence type="predicted"/>
<evidence type="ECO:0000259" key="2">
    <source>
        <dbReference type="PROSITE" id="PS51123"/>
    </source>
</evidence>
<evidence type="ECO:0000313" key="3">
    <source>
        <dbReference type="EMBL" id="RPF29020.1"/>
    </source>
</evidence>
<dbReference type="GO" id="GO:0016020">
    <property type="term" value="C:membrane"/>
    <property type="evidence" value="ECO:0007669"/>
    <property type="project" value="UniProtKB-UniRule"/>
</dbReference>